<keyword evidence="2" id="KW-0479">Metal-binding</keyword>
<dbReference type="EMBL" id="CVRI01000020">
    <property type="protein sequence ID" value="CRK90671.1"/>
    <property type="molecule type" value="Genomic_DNA"/>
</dbReference>
<evidence type="ECO:0000259" key="6">
    <source>
        <dbReference type="SMART" id="SM00704"/>
    </source>
</evidence>
<evidence type="ECO:0000256" key="3">
    <source>
        <dbReference type="ARBA" id="ARBA00023004"/>
    </source>
</evidence>
<dbReference type="InterPro" id="IPR052950">
    <property type="entry name" value="CISD"/>
</dbReference>
<evidence type="ECO:0000256" key="1">
    <source>
        <dbReference type="ARBA" id="ARBA00022714"/>
    </source>
</evidence>
<sequence length="121" mass="14006">MNLIRKSSLLQNWTVRRLCSSQIPKNMLPEGTNGNYQDENGAVYDKKPFKMHLVADKVFVWCLCGKSHGQPLCDGTHRMVHFKIKQKPIKFKVEKTGDYYLCNCKQTKNRPFCDGTHKTLT</sequence>
<dbReference type="GO" id="GO:0005739">
    <property type="term" value="C:mitochondrion"/>
    <property type="evidence" value="ECO:0007669"/>
    <property type="project" value="TreeGrafter"/>
</dbReference>
<evidence type="ECO:0000256" key="4">
    <source>
        <dbReference type="ARBA" id="ARBA00023014"/>
    </source>
</evidence>
<dbReference type="GO" id="GO:0051537">
    <property type="term" value="F:2 iron, 2 sulfur cluster binding"/>
    <property type="evidence" value="ECO:0007669"/>
    <property type="project" value="UniProtKB-KW"/>
</dbReference>
<comment type="cofactor">
    <cofactor evidence="5">
        <name>[2Fe-2S] cluster</name>
        <dbReference type="ChEBI" id="CHEBI:190135"/>
    </cofactor>
</comment>
<dbReference type="STRING" id="568069.A0A1J1HRJ3"/>
<dbReference type="InterPro" id="IPR018967">
    <property type="entry name" value="FeS-contain_CDGSH-typ"/>
</dbReference>
<accession>A0A1J1HRJ3</accession>
<keyword evidence="1" id="KW-0001">2Fe-2S</keyword>
<dbReference type="InterPro" id="IPR042216">
    <property type="entry name" value="MitoNEET_CISD"/>
</dbReference>
<reference evidence="7 8" key="1">
    <citation type="submission" date="2015-04" db="EMBL/GenBank/DDBJ databases">
        <authorList>
            <person name="Syromyatnikov M.Y."/>
            <person name="Popov V.N."/>
        </authorList>
    </citation>
    <scope>NUCLEOTIDE SEQUENCE [LARGE SCALE GENOMIC DNA]</scope>
</reference>
<evidence type="ECO:0000313" key="8">
    <source>
        <dbReference type="Proteomes" id="UP000183832"/>
    </source>
</evidence>
<feature type="domain" description="Iron-binding zinc finger CDGSH type" evidence="6">
    <location>
        <begin position="46"/>
        <end position="83"/>
    </location>
</feature>
<feature type="domain" description="Iron-binding zinc finger CDGSH type" evidence="6">
    <location>
        <begin position="86"/>
        <end position="121"/>
    </location>
</feature>
<keyword evidence="3" id="KW-0408">Iron</keyword>
<dbReference type="OrthoDB" id="15717at2759"/>
<gene>
    <name evidence="7" type="ORF">CLUMA_CG004372</name>
</gene>
<dbReference type="AlphaFoldDB" id="A0A1J1HRJ3"/>
<dbReference type="PANTHER" id="PTHR46491">
    <property type="entry name" value="CDGSH IRON SULFUR DOMAIN PROTEIN HOMOLOG"/>
    <property type="match status" value="1"/>
</dbReference>
<evidence type="ECO:0000256" key="2">
    <source>
        <dbReference type="ARBA" id="ARBA00022723"/>
    </source>
</evidence>
<dbReference type="Proteomes" id="UP000183832">
    <property type="component" value="Unassembled WGS sequence"/>
</dbReference>
<proteinExistence type="predicted"/>
<keyword evidence="8" id="KW-1185">Reference proteome</keyword>
<dbReference type="Gene3D" id="3.40.5.90">
    <property type="entry name" value="CDGSH iron-sulfur domain, mitoNEET-type"/>
    <property type="match status" value="2"/>
</dbReference>
<evidence type="ECO:0000313" key="7">
    <source>
        <dbReference type="EMBL" id="CRK90671.1"/>
    </source>
</evidence>
<protein>
    <submittedName>
        <fullName evidence="7">CLUMA_CG004372, isoform A</fullName>
    </submittedName>
</protein>
<dbReference type="PANTHER" id="PTHR46491:SF3">
    <property type="entry name" value="CDGSH IRON-SULFUR DOMAIN-CONTAINING PROTEIN 3, MITOCHONDRIAL"/>
    <property type="match status" value="1"/>
</dbReference>
<name>A0A1J1HRJ3_9DIPT</name>
<evidence type="ECO:0000256" key="5">
    <source>
        <dbReference type="ARBA" id="ARBA00034078"/>
    </source>
</evidence>
<dbReference type="GO" id="GO:0046872">
    <property type="term" value="F:metal ion binding"/>
    <property type="evidence" value="ECO:0007669"/>
    <property type="project" value="UniProtKB-KW"/>
</dbReference>
<dbReference type="SMART" id="SM00704">
    <property type="entry name" value="ZnF_CDGSH"/>
    <property type="match status" value="2"/>
</dbReference>
<organism evidence="7 8">
    <name type="scientific">Clunio marinus</name>
    <dbReference type="NCBI Taxonomy" id="568069"/>
    <lineage>
        <taxon>Eukaryota</taxon>
        <taxon>Metazoa</taxon>
        <taxon>Ecdysozoa</taxon>
        <taxon>Arthropoda</taxon>
        <taxon>Hexapoda</taxon>
        <taxon>Insecta</taxon>
        <taxon>Pterygota</taxon>
        <taxon>Neoptera</taxon>
        <taxon>Endopterygota</taxon>
        <taxon>Diptera</taxon>
        <taxon>Nematocera</taxon>
        <taxon>Chironomoidea</taxon>
        <taxon>Chironomidae</taxon>
        <taxon>Clunio</taxon>
    </lineage>
</organism>
<keyword evidence="4" id="KW-0411">Iron-sulfur</keyword>
<dbReference type="Pfam" id="PF09360">
    <property type="entry name" value="zf-CDGSH"/>
    <property type="match status" value="2"/>
</dbReference>